<dbReference type="Gene3D" id="1.10.150.80">
    <property type="entry name" value="HRDC domain"/>
    <property type="match status" value="1"/>
</dbReference>
<dbReference type="NCBIfam" id="TIGR01389">
    <property type="entry name" value="recQ"/>
    <property type="match status" value="1"/>
</dbReference>
<dbReference type="SMART" id="SM00956">
    <property type="entry name" value="RQC"/>
    <property type="match status" value="1"/>
</dbReference>
<dbReference type="Pfam" id="PF00270">
    <property type="entry name" value="DEAD"/>
    <property type="match status" value="1"/>
</dbReference>
<dbReference type="GO" id="GO:0030894">
    <property type="term" value="C:replisome"/>
    <property type="evidence" value="ECO:0007669"/>
    <property type="project" value="TreeGrafter"/>
</dbReference>
<dbReference type="GO" id="GO:0043590">
    <property type="term" value="C:bacterial nucleoid"/>
    <property type="evidence" value="ECO:0007669"/>
    <property type="project" value="TreeGrafter"/>
</dbReference>
<evidence type="ECO:0000256" key="9">
    <source>
        <dbReference type="ARBA" id="ARBA00022833"/>
    </source>
</evidence>
<evidence type="ECO:0000256" key="15">
    <source>
        <dbReference type="ARBA" id="ARBA00034617"/>
    </source>
</evidence>
<comment type="catalytic activity">
    <reaction evidence="15">
        <text>Couples ATP hydrolysis with the unwinding of duplex DNA by translocating in the 3'-5' direction.</text>
        <dbReference type="EC" id="5.6.2.4"/>
    </reaction>
</comment>
<evidence type="ECO:0000256" key="6">
    <source>
        <dbReference type="ARBA" id="ARBA00022763"/>
    </source>
</evidence>
<dbReference type="GO" id="GO:0005737">
    <property type="term" value="C:cytoplasm"/>
    <property type="evidence" value="ECO:0007669"/>
    <property type="project" value="TreeGrafter"/>
</dbReference>
<dbReference type="InterPro" id="IPR014001">
    <property type="entry name" value="Helicase_ATP-bd"/>
</dbReference>
<dbReference type="CDD" id="cd18794">
    <property type="entry name" value="SF2_C_RecQ"/>
    <property type="match status" value="1"/>
</dbReference>
<dbReference type="InterPro" id="IPR018982">
    <property type="entry name" value="RQC_domain"/>
</dbReference>
<feature type="domain" description="HRDC" evidence="18">
    <location>
        <begin position="552"/>
        <end position="629"/>
    </location>
</feature>
<evidence type="ECO:0000256" key="3">
    <source>
        <dbReference type="ARBA" id="ARBA00005446"/>
    </source>
</evidence>
<keyword evidence="10" id="KW-0067">ATP-binding</keyword>
<protein>
    <recommendedName>
        <fullName evidence="16">DNA helicase RecQ</fullName>
        <ecNumber evidence="16">5.6.2.4</ecNumber>
    </recommendedName>
</protein>
<organism evidence="21 22">
    <name type="scientific">Roseibium aggregatum</name>
    <dbReference type="NCBI Taxonomy" id="187304"/>
    <lineage>
        <taxon>Bacteria</taxon>
        <taxon>Pseudomonadati</taxon>
        <taxon>Pseudomonadota</taxon>
        <taxon>Alphaproteobacteria</taxon>
        <taxon>Hyphomicrobiales</taxon>
        <taxon>Stappiaceae</taxon>
        <taxon>Roseibium</taxon>
    </lineage>
</organism>
<dbReference type="PROSITE" id="PS51192">
    <property type="entry name" value="HELICASE_ATP_BIND_1"/>
    <property type="match status" value="1"/>
</dbReference>
<dbReference type="GO" id="GO:0003677">
    <property type="term" value="F:DNA binding"/>
    <property type="evidence" value="ECO:0007669"/>
    <property type="project" value="UniProtKB-KW"/>
</dbReference>
<dbReference type="InterPro" id="IPR004589">
    <property type="entry name" value="DNA_helicase_ATP-dep_RecQ"/>
</dbReference>
<dbReference type="InterPro" id="IPR006293">
    <property type="entry name" value="DNA_helicase_ATP-dep_RecQ_bac"/>
</dbReference>
<dbReference type="Pfam" id="PF16124">
    <property type="entry name" value="RecQ_Zn_bind"/>
    <property type="match status" value="1"/>
</dbReference>
<dbReference type="SUPFAM" id="SSF52540">
    <property type="entry name" value="P-loop containing nucleoside triphosphate hydrolases"/>
    <property type="match status" value="2"/>
</dbReference>
<name>A0A939EJJ1_9HYPH</name>
<keyword evidence="7 21" id="KW-0378">Hydrolase</keyword>
<dbReference type="FunFam" id="1.10.10.10:FF:000175">
    <property type="entry name" value="ATP-dependent DNA helicase RecQ"/>
    <property type="match status" value="1"/>
</dbReference>
<evidence type="ECO:0000256" key="17">
    <source>
        <dbReference type="SAM" id="MobiDB-lite"/>
    </source>
</evidence>
<evidence type="ECO:0000256" key="2">
    <source>
        <dbReference type="ARBA" id="ARBA00001947"/>
    </source>
</evidence>
<reference evidence="21" key="1">
    <citation type="submission" date="2020-12" db="EMBL/GenBank/DDBJ databases">
        <title>Oil enriched cultivation method for isolating marine PHA-producing bacteria.</title>
        <authorList>
            <person name="Zheng W."/>
            <person name="Yu S."/>
            <person name="Huang Y."/>
        </authorList>
    </citation>
    <scope>NUCLEOTIDE SEQUENCE</scope>
    <source>
        <strain evidence="21">SY-2-12</strain>
    </source>
</reference>
<dbReference type="SMART" id="SM00341">
    <property type="entry name" value="HRDC"/>
    <property type="match status" value="1"/>
</dbReference>
<dbReference type="PANTHER" id="PTHR13710">
    <property type="entry name" value="DNA HELICASE RECQ FAMILY MEMBER"/>
    <property type="match status" value="1"/>
</dbReference>
<dbReference type="FunFam" id="3.40.50.300:FF:000156">
    <property type="entry name" value="ATP-dependent DNA helicase recQ"/>
    <property type="match status" value="1"/>
</dbReference>
<dbReference type="NCBIfam" id="TIGR00614">
    <property type="entry name" value="recQ_fam"/>
    <property type="match status" value="1"/>
</dbReference>
<evidence type="ECO:0000313" key="22">
    <source>
        <dbReference type="Proteomes" id="UP000664096"/>
    </source>
</evidence>
<evidence type="ECO:0000256" key="5">
    <source>
        <dbReference type="ARBA" id="ARBA00022741"/>
    </source>
</evidence>
<dbReference type="GO" id="GO:0009378">
    <property type="term" value="F:four-way junction helicase activity"/>
    <property type="evidence" value="ECO:0007669"/>
    <property type="project" value="TreeGrafter"/>
</dbReference>
<evidence type="ECO:0000256" key="14">
    <source>
        <dbReference type="ARBA" id="ARBA00023235"/>
    </source>
</evidence>
<evidence type="ECO:0000256" key="7">
    <source>
        <dbReference type="ARBA" id="ARBA00022801"/>
    </source>
</evidence>
<dbReference type="Gene3D" id="3.40.50.300">
    <property type="entry name" value="P-loop containing nucleotide triphosphate hydrolases"/>
    <property type="match status" value="2"/>
</dbReference>
<comment type="cofactor">
    <cofactor evidence="2">
        <name>Zn(2+)</name>
        <dbReference type="ChEBI" id="CHEBI:29105"/>
    </cofactor>
</comment>
<keyword evidence="4" id="KW-0479">Metal-binding</keyword>
<evidence type="ECO:0000256" key="10">
    <source>
        <dbReference type="ARBA" id="ARBA00022840"/>
    </source>
</evidence>
<dbReference type="EMBL" id="JAEKJZ010000005">
    <property type="protein sequence ID" value="MBN9672834.1"/>
    <property type="molecule type" value="Genomic_DNA"/>
</dbReference>
<dbReference type="SMART" id="SM00490">
    <property type="entry name" value="HELICc"/>
    <property type="match status" value="1"/>
</dbReference>
<dbReference type="SMART" id="SM00487">
    <property type="entry name" value="DEXDc"/>
    <property type="match status" value="1"/>
</dbReference>
<evidence type="ECO:0000259" key="19">
    <source>
        <dbReference type="PROSITE" id="PS51192"/>
    </source>
</evidence>
<evidence type="ECO:0000256" key="11">
    <source>
        <dbReference type="ARBA" id="ARBA00023125"/>
    </source>
</evidence>
<keyword evidence="6" id="KW-0227">DNA damage</keyword>
<dbReference type="EC" id="5.6.2.4" evidence="16"/>
<dbReference type="InterPro" id="IPR010997">
    <property type="entry name" value="HRDC-like_sf"/>
</dbReference>
<comment type="caution">
    <text evidence="21">The sequence shown here is derived from an EMBL/GenBank/DDBJ whole genome shotgun (WGS) entry which is preliminary data.</text>
</comment>
<dbReference type="InterPro" id="IPR032284">
    <property type="entry name" value="RecQ_Zn-bd"/>
</dbReference>
<dbReference type="PANTHER" id="PTHR13710:SF105">
    <property type="entry name" value="ATP-DEPENDENT DNA HELICASE Q1"/>
    <property type="match status" value="1"/>
</dbReference>
<dbReference type="SUPFAM" id="SSF47819">
    <property type="entry name" value="HRDC-like"/>
    <property type="match status" value="1"/>
</dbReference>
<sequence length="629" mass="68865">MSLSSAFAEEETPPLLQATAPSVRPEPKPLAVLEQVFGYKSFRGKQQAVIETLIDGNDAVVLFPTGAGKSLCYQIPALCRKGLGIVVSPLIALMKDQVGALTAAGVRAAALNSTLSQEDQAVLRDEVRRGDIDLLYVTPERLGNESFRRFLDTLDIALFAIDEAHCVSQWGHDFRPEYMSLSCLAERYPGVPRVALTATADPHTQKDILARLKLEDATVFSTSFDRPNIRYEIVERTNQRQQLLDFLKKHDGESGIVYCLSRAKVEDIAGWLSEKGIKALPYHAGLPPEKRAAHQDAFLLEEGLCLVATVAFGMGIDKPDVRYVAHLDLPSSVEAYYQETGRAGRDGAPAEAFMAYGMADLVQRRRMIAEGDAPDEIKRAENAKLNALLGICETSGCRRQALLAHFGETYPEPCGNCDSCLSPVETWDGTEAAQKLMSAIYRTGQRFGTGHVIDVLMGKTNEKTARFGHENLSVFGIGQDIAQKTWQSIARQLVAAGFVDVDHAQFGALVLTETSRAVLRGEEKIALRKDRNAAGLKKTRTSRTASIADELGHDDKLLFERLRRLRSQIARDQNVPSYVVFPDATLAGIAAARPVTRDALLTVSGVGETKLERYGDAFLDLVEAFEAGV</sequence>
<evidence type="ECO:0000256" key="16">
    <source>
        <dbReference type="NCBIfam" id="TIGR01389"/>
    </source>
</evidence>
<accession>A0A939EJJ1</accession>
<dbReference type="GO" id="GO:0009432">
    <property type="term" value="P:SOS response"/>
    <property type="evidence" value="ECO:0007669"/>
    <property type="project" value="UniProtKB-UniRule"/>
</dbReference>
<dbReference type="GO" id="GO:0006281">
    <property type="term" value="P:DNA repair"/>
    <property type="evidence" value="ECO:0007669"/>
    <property type="project" value="UniProtKB-KW"/>
</dbReference>
<dbReference type="GO" id="GO:0006260">
    <property type="term" value="P:DNA replication"/>
    <property type="evidence" value="ECO:0007669"/>
    <property type="project" value="InterPro"/>
</dbReference>
<dbReference type="GO" id="GO:0043138">
    <property type="term" value="F:3'-5' DNA helicase activity"/>
    <property type="evidence" value="ECO:0007669"/>
    <property type="project" value="UniProtKB-EC"/>
</dbReference>
<comment type="similarity">
    <text evidence="3">Belongs to the helicase family. RecQ subfamily.</text>
</comment>
<keyword evidence="9" id="KW-0862">Zinc</keyword>
<evidence type="ECO:0000256" key="1">
    <source>
        <dbReference type="ARBA" id="ARBA00001946"/>
    </source>
</evidence>
<dbReference type="GO" id="GO:0016787">
    <property type="term" value="F:hydrolase activity"/>
    <property type="evidence" value="ECO:0007669"/>
    <property type="project" value="UniProtKB-KW"/>
</dbReference>
<dbReference type="CDD" id="cd17920">
    <property type="entry name" value="DEXHc_RecQ"/>
    <property type="match status" value="1"/>
</dbReference>
<evidence type="ECO:0000256" key="12">
    <source>
        <dbReference type="ARBA" id="ARBA00023172"/>
    </source>
</evidence>
<keyword evidence="12" id="KW-0233">DNA recombination</keyword>
<dbReference type="InterPro" id="IPR027417">
    <property type="entry name" value="P-loop_NTPase"/>
</dbReference>
<dbReference type="InterPro" id="IPR044876">
    <property type="entry name" value="HRDC_dom_sf"/>
</dbReference>
<dbReference type="Gene3D" id="1.10.10.10">
    <property type="entry name" value="Winged helix-like DNA-binding domain superfamily/Winged helix DNA-binding domain"/>
    <property type="match status" value="1"/>
</dbReference>
<keyword evidence="5" id="KW-0547">Nucleotide-binding</keyword>
<dbReference type="FunFam" id="3.40.50.300:FF:000296">
    <property type="entry name" value="ATP-dependent DNA helicase RecQ"/>
    <property type="match status" value="1"/>
</dbReference>
<dbReference type="PROSITE" id="PS51194">
    <property type="entry name" value="HELICASE_CTER"/>
    <property type="match status" value="1"/>
</dbReference>
<dbReference type="PROSITE" id="PS50967">
    <property type="entry name" value="HRDC"/>
    <property type="match status" value="1"/>
</dbReference>
<dbReference type="GO" id="GO:0006310">
    <property type="term" value="P:DNA recombination"/>
    <property type="evidence" value="ECO:0007669"/>
    <property type="project" value="UniProtKB-UniRule"/>
</dbReference>
<dbReference type="Pfam" id="PF00570">
    <property type="entry name" value="HRDC"/>
    <property type="match status" value="1"/>
</dbReference>
<evidence type="ECO:0000256" key="8">
    <source>
        <dbReference type="ARBA" id="ARBA00022806"/>
    </source>
</evidence>
<feature type="domain" description="Helicase ATP-binding" evidence="19">
    <location>
        <begin position="50"/>
        <end position="218"/>
    </location>
</feature>
<dbReference type="InterPro" id="IPR001650">
    <property type="entry name" value="Helicase_C-like"/>
</dbReference>
<keyword evidence="14" id="KW-0413">Isomerase</keyword>
<dbReference type="Proteomes" id="UP000664096">
    <property type="component" value="Unassembled WGS sequence"/>
</dbReference>
<dbReference type="Pfam" id="PF00271">
    <property type="entry name" value="Helicase_C"/>
    <property type="match status" value="1"/>
</dbReference>
<comment type="cofactor">
    <cofactor evidence="1">
        <name>Mg(2+)</name>
        <dbReference type="ChEBI" id="CHEBI:18420"/>
    </cofactor>
</comment>
<evidence type="ECO:0000256" key="4">
    <source>
        <dbReference type="ARBA" id="ARBA00022723"/>
    </source>
</evidence>
<evidence type="ECO:0000259" key="20">
    <source>
        <dbReference type="PROSITE" id="PS51194"/>
    </source>
</evidence>
<dbReference type="InterPro" id="IPR002121">
    <property type="entry name" value="HRDC_dom"/>
</dbReference>
<keyword evidence="13" id="KW-0234">DNA repair</keyword>
<dbReference type="GO" id="GO:0005524">
    <property type="term" value="F:ATP binding"/>
    <property type="evidence" value="ECO:0007669"/>
    <property type="project" value="UniProtKB-KW"/>
</dbReference>
<evidence type="ECO:0000256" key="13">
    <source>
        <dbReference type="ARBA" id="ARBA00023204"/>
    </source>
</evidence>
<proteinExistence type="inferred from homology"/>
<dbReference type="GO" id="GO:0046872">
    <property type="term" value="F:metal ion binding"/>
    <property type="evidence" value="ECO:0007669"/>
    <property type="project" value="UniProtKB-KW"/>
</dbReference>
<dbReference type="InterPro" id="IPR036388">
    <property type="entry name" value="WH-like_DNA-bd_sf"/>
</dbReference>
<evidence type="ECO:0000313" key="21">
    <source>
        <dbReference type="EMBL" id="MBN9672834.1"/>
    </source>
</evidence>
<feature type="domain" description="Helicase C-terminal" evidence="20">
    <location>
        <begin position="239"/>
        <end position="385"/>
    </location>
</feature>
<keyword evidence="11" id="KW-0238">DNA-binding</keyword>
<dbReference type="RefSeq" id="WP_207142684.1">
    <property type="nucleotide sequence ID" value="NZ_JAEKJZ010000005.1"/>
</dbReference>
<dbReference type="FunFam" id="1.10.150.80:FF:000002">
    <property type="entry name" value="ATP-dependent DNA helicase RecQ"/>
    <property type="match status" value="1"/>
</dbReference>
<dbReference type="AlphaFoldDB" id="A0A939EJJ1"/>
<dbReference type="Pfam" id="PF09382">
    <property type="entry name" value="RQC"/>
    <property type="match status" value="1"/>
</dbReference>
<evidence type="ECO:0000259" key="18">
    <source>
        <dbReference type="PROSITE" id="PS50967"/>
    </source>
</evidence>
<keyword evidence="8 21" id="KW-0347">Helicase</keyword>
<feature type="region of interest" description="Disordered" evidence="17">
    <location>
        <begin position="1"/>
        <end position="23"/>
    </location>
</feature>
<gene>
    <name evidence="21" type="primary">recQ</name>
    <name evidence="21" type="ORF">JF539_20940</name>
</gene>
<dbReference type="InterPro" id="IPR011545">
    <property type="entry name" value="DEAD/DEAH_box_helicase_dom"/>
</dbReference>